<keyword evidence="1" id="KW-1133">Transmembrane helix</keyword>
<organism evidence="2 3">
    <name type="scientific">Helianthus annuus</name>
    <name type="common">Common sunflower</name>
    <dbReference type="NCBI Taxonomy" id="4232"/>
    <lineage>
        <taxon>Eukaryota</taxon>
        <taxon>Viridiplantae</taxon>
        <taxon>Streptophyta</taxon>
        <taxon>Embryophyta</taxon>
        <taxon>Tracheophyta</taxon>
        <taxon>Spermatophyta</taxon>
        <taxon>Magnoliopsida</taxon>
        <taxon>eudicotyledons</taxon>
        <taxon>Gunneridae</taxon>
        <taxon>Pentapetalae</taxon>
        <taxon>asterids</taxon>
        <taxon>campanulids</taxon>
        <taxon>Asterales</taxon>
        <taxon>Asteraceae</taxon>
        <taxon>Asteroideae</taxon>
        <taxon>Heliantheae alliance</taxon>
        <taxon>Heliantheae</taxon>
        <taxon>Helianthus</taxon>
    </lineage>
</organism>
<evidence type="ECO:0008006" key="4">
    <source>
        <dbReference type="Google" id="ProtNLM"/>
    </source>
</evidence>
<keyword evidence="1" id="KW-0812">Transmembrane</keyword>
<gene>
    <name evidence="2" type="ORF">HanXRQr2_Chr01g0028921</name>
</gene>
<accession>A0A9K3JXP7</accession>
<reference evidence="2" key="1">
    <citation type="journal article" date="2017" name="Nature">
        <title>The sunflower genome provides insights into oil metabolism, flowering and Asterid evolution.</title>
        <authorList>
            <person name="Badouin H."/>
            <person name="Gouzy J."/>
            <person name="Grassa C.J."/>
            <person name="Murat F."/>
            <person name="Staton S.E."/>
            <person name="Cottret L."/>
            <person name="Lelandais-Briere C."/>
            <person name="Owens G.L."/>
            <person name="Carrere S."/>
            <person name="Mayjonade B."/>
            <person name="Legrand L."/>
            <person name="Gill N."/>
            <person name="Kane N.C."/>
            <person name="Bowers J.E."/>
            <person name="Hubner S."/>
            <person name="Bellec A."/>
            <person name="Berard A."/>
            <person name="Berges H."/>
            <person name="Blanchet N."/>
            <person name="Boniface M.C."/>
            <person name="Brunel D."/>
            <person name="Catrice O."/>
            <person name="Chaidir N."/>
            <person name="Claudel C."/>
            <person name="Donnadieu C."/>
            <person name="Faraut T."/>
            <person name="Fievet G."/>
            <person name="Helmstetter N."/>
            <person name="King M."/>
            <person name="Knapp S.J."/>
            <person name="Lai Z."/>
            <person name="Le Paslier M.C."/>
            <person name="Lippi Y."/>
            <person name="Lorenzon L."/>
            <person name="Mandel J.R."/>
            <person name="Marage G."/>
            <person name="Marchand G."/>
            <person name="Marquand E."/>
            <person name="Bret-Mestries E."/>
            <person name="Morien E."/>
            <person name="Nambeesan S."/>
            <person name="Nguyen T."/>
            <person name="Pegot-Espagnet P."/>
            <person name="Pouilly N."/>
            <person name="Raftis F."/>
            <person name="Sallet E."/>
            <person name="Schiex T."/>
            <person name="Thomas J."/>
            <person name="Vandecasteele C."/>
            <person name="Vares D."/>
            <person name="Vear F."/>
            <person name="Vautrin S."/>
            <person name="Crespi M."/>
            <person name="Mangin B."/>
            <person name="Burke J.M."/>
            <person name="Salse J."/>
            <person name="Munos S."/>
            <person name="Vincourt P."/>
            <person name="Rieseberg L.H."/>
            <person name="Langlade N.B."/>
        </authorList>
    </citation>
    <scope>NUCLEOTIDE SEQUENCE</scope>
    <source>
        <tissue evidence="2">Leaves</tissue>
    </source>
</reference>
<keyword evidence="3" id="KW-1185">Reference proteome</keyword>
<proteinExistence type="predicted"/>
<evidence type="ECO:0000313" key="3">
    <source>
        <dbReference type="Proteomes" id="UP000215914"/>
    </source>
</evidence>
<protein>
    <recommendedName>
        <fullName evidence="4">Transmembrane protein</fullName>
    </recommendedName>
</protein>
<dbReference type="Proteomes" id="UP000215914">
    <property type="component" value="Unassembled WGS sequence"/>
</dbReference>
<reference evidence="2" key="2">
    <citation type="submission" date="2020-06" db="EMBL/GenBank/DDBJ databases">
        <title>Helianthus annuus Genome sequencing and assembly Release 2.</title>
        <authorList>
            <person name="Gouzy J."/>
            <person name="Langlade N."/>
            <person name="Munos S."/>
        </authorList>
    </citation>
    <scope>NUCLEOTIDE SEQUENCE</scope>
    <source>
        <tissue evidence="2">Leaves</tissue>
    </source>
</reference>
<keyword evidence="1" id="KW-0472">Membrane</keyword>
<evidence type="ECO:0000313" key="2">
    <source>
        <dbReference type="EMBL" id="KAF5822640.1"/>
    </source>
</evidence>
<feature type="transmembrane region" description="Helical" evidence="1">
    <location>
        <begin position="43"/>
        <end position="64"/>
    </location>
</feature>
<dbReference type="Gramene" id="mRNA:HanXRQr2_Chr01g0028921">
    <property type="protein sequence ID" value="CDS:HanXRQr2_Chr01g0028921.1"/>
    <property type="gene ID" value="HanXRQr2_Chr01g0028921"/>
</dbReference>
<sequence length="78" mass="9092">MSSAGTSSRANRKRGRDTCSVVHRRVMRCWMMRSRAGCSEDDSLYLLFIFFIFMLFLIPVYWFVLEHVKQVGCDFGDG</sequence>
<dbReference type="AlphaFoldDB" id="A0A9K3JXP7"/>
<dbReference type="EMBL" id="MNCJ02000316">
    <property type="protein sequence ID" value="KAF5822640.1"/>
    <property type="molecule type" value="Genomic_DNA"/>
</dbReference>
<evidence type="ECO:0000256" key="1">
    <source>
        <dbReference type="SAM" id="Phobius"/>
    </source>
</evidence>
<name>A0A9K3JXP7_HELAN</name>
<comment type="caution">
    <text evidence="2">The sequence shown here is derived from an EMBL/GenBank/DDBJ whole genome shotgun (WGS) entry which is preliminary data.</text>
</comment>